<name>W7DEU7_9LIST</name>
<reference evidence="2 3" key="1">
    <citation type="submission" date="2012-12" db="EMBL/GenBank/DDBJ databases">
        <title>Novel taxa of Listeriaceae from agricultural environments in the United States.</title>
        <authorList>
            <person name="den Bakker H.C."/>
            <person name="Allred A."/>
            <person name="Warchocki S."/>
            <person name="Wright E.M."/>
            <person name="Burrell A."/>
            <person name="Nightingale K.K."/>
            <person name="Kephart D."/>
            <person name="Wiedmann M."/>
        </authorList>
    </citation>
    <scope>NUCLEOTIDE SEQUENCE [LARGE SCALE GENOMIC DNA]</scope>
    <source>
        <strain evidence="2 3">FSL S10-1203</strain>
    </source>
</reference>
<dbReference type="InterPro" id="IPR055259">
    <property type="entry name" value="YkvP/CgeB_Glyco_trans-like"/>
</dbReference>
<dbReference type="Pfam" id="PF13524">
    <property type="entry name" value="Glyco_trans_1_2"/>
    <property type="match status" value="1"/>
</dbReference>
<dbReference type="PATRIC" id="fig|1265822.4.peg.3618"/>
<accession>W7DEU7</accession>
<dbReference type="Proteomes" id="UP000019241">
    <property type="component" value="Unassembled WGS sequence"/>
</dbReference>
<comment type="caution">
    <text evidence="2">The sequence shown here is derived from an EMBL/GenBank/DDBJ whole genome shotgun (WGS) entry which is preliminary data.</text>
</comment>
<organism evidence="2 3">
    <name type="scientific">Listeria fleischmannii FSL S10-1203</name>
    <dbReference type="NCBI Taxonomy" id="1265822"/>
    <lineage>
        <taxon>Bacteria</taxon>
        <taxon>Bacillati</taxon>
        <taxon>Bacillota</taxon>
        <taxon>Bacilli</taxon>
        <taxon>Bacillales</taxon>
        <taxon>Listeriaceae</taxon>
        <taxon>Listeria</taxon>
    </lineage>
</organism>
<evidence type="ECO:0000259" key="1">
    <source>
        <dbReference type="Pfam" id="PF13524"/>
    </source>
</evidence>
<dbReference type="SUPFAM" id="SSF53756">
    <property type="entry name" value="UDP-Glycosyltransferase/glycogen phosphorylase"/>
    <property type="match status" value="1"/>
</dbReference>
<dbReference type="EMBL" id="AODM01000063">
    <property type="protein sequence ID" value="EUJ47855.1"/>
    <property type="molecule type" value="Genomic_DNA"/>
</dbReference>
<proteinExistence type="predicted"/>
<evidence type="ECO:0000313" key="3">
    <source>
        <dbReference type="Proteomes" id="UP000019241"/>
    </source>
</evidence>
<sequence>MLGMNKKTVLCVGATFQGANSLSLFRGFRALGYQVTAVSTDDLFYNYSLAERAYMRVMSKPLKHKYQQFNGEIRRLLKVQTPELLFVVKGLWVDPETIDVAKKLGVKTIHFHPDFLFDDRYHTSKVLNDAITMYDVVVTPKSTEVVKYRKHGCSSVLQIQYAFDPEIHRPVVLSDADRMRYGASFTFVGRMERQRALWLNEIAKEDYWLKVWGTNWQKLPSKMKLRNYCMFQGVYTEDMAKVFGASDVALGFLTHLSDEQHTARTFEIPACRGFLLTERTEEQKALFKEGEEADFFSNTEELLEKVAFYHANPAKREFIRRKGYEKVLKLDATYTRRIQEILAFK</sequence>
<evidence type="ECO:0000313" key="2">
    <source>
        <dbReference type="EMBL" id="EUJ47855.1"/>
    </source>
</evidence>
<feature type="domain" description="Spore protein YkvP/CgeB glycosyl transferase-like" evidence="1">
    <location>
        <begin position="196"/>
        <end position="343"/>
    </location>
</feature>
<dbReference type="AlphaFoldDB" id="W7DEU7"/>
<gene>
    <name evidence="2" type="ORF">MCOL2_17797</name>
</gene>
<protein>
    <recommendedName>
        <fullName evidence="1">Spore protein YkvP/CgeB glycosyl transferase-like domain-containing protein</fullName>
    </recommendedName>
</protein>